<evidence type="ECO:0000313" key="11">
    <source>
        <dbReference type="EMBL" id="ROP43743.1"/>
    </source>
</evidence>
<dbReference type="Proteomes" id="UP000276232">
    <property type="component" value="Unassembled WGS sequence"/>
</dbReference>
<dbReference type="InterPro" id="IPR019533">
    <property type="entry name" value="Peptidase_S26"/>
</dbReference>
<evidence type="ECO:0000256" key="7">
    <source>
        <dbReference type="PIRSR" id="PIRSR600223-1"/>
    </source>
</evidence>
<comment type="caution">
    <text evidence="11">The sequence shown here is derived from an EMBL/GenBank/DDBJ whole genome shotgun (WGS) entry which is preliminary data.</text>
</comment>
<proteinExistence type="inferred from homology"/>
<accession>A0A3N1HMI6</accession>
<dbReference type="InterPro" id="IPR036286">
    <property type="entry name" value="LexA/Signal_pep-like_sf"/>
</dbReference>
<evidence type="ECO:0000313" key="12">
    <source>
        <dbReference type="Proteomes" id="UP000276232"/>
    </source>
</evidence>
<keyword evidence="12" id="KW-1185">Reference proteome</keyword>
<dbReference type="AlphaFoldDB" id="A0A3N1HMI6"/>
<dbReference type="InterPro" id="IPR019756">
    <property type="entry name" value="Pept_S26A_signal_pept_1_Ser-AS"/>
</dbReference>
<feature type="region of interest" description="Disordered" evidence="9">
    <location>
        <begin position="249"/>
        <end position="272"/>
    </location>
</feature>
<feature type="compositionally biased region" description="Basic and acidic residues" evidence="9">
    <location>
        <begin position="1"/>
        <end position="11"/>
    </location>
</feature>
<dbReference type="InterPro" id="IPR019758">
    <property type="entry name" value="Pept_S26A_signal_pept_1_CS"/>
</dbReference>
<dbReference type="Gene3D" id="2.10.109.10">
    <property type="entry name" value="Umud Fragment, subunit A"/>
    <property type="match status" value="1"/>
</dbReference>
<keyword evidence="8" id="KW-0472">Membrane</keyword>
<feature type="active site" evidence="7">
    <location>
        <position position="140"/>
    </location>
</feature>
<keyword evidence="8" id="KW-1133">Transmembrane helix</keyword>
<evidence type="ECO:0000256" key="2">
    <source>
        <dbReference type="ARBA" id="ARBA00004401"/>
    </source>
</evidence>
<dbReference type="PANTHER" id="PTHR43390">
    <property type="entry name" value="SIGNAL PEPTIDASE I"/>
    <property type="match status" value="1"/>
</dbReference>
<dbReference type="RefSeq" id="WP_123379448.1">
    <property type="nucleotide sequence ID" value="NZ_RJKN01000003.1"/>
</dbReference>
<evidence type="ECO:0000256" key="6">
    <source>
        <dbReference type="ARBA" id="ARBA00022801"/>
    </source>
</evidence>
<dbReference type="OrthoDB" id="9815782at2"/>
<dbReference type="GO" id="GO:0005886">
    <property type="term" value="C:plasma membrane"/>
    <property type="evidence" value="ECO:0007669"/>
    <property type="project" value="UniProtKB-SubCell"/>
</dbReference>
<reference evidence="11 12" key="1">
    <citation type="journal article" date="2015" name="Stand. Genomic Sci.">
        <title>Genomic Encyclopedia of Bacterial and Archaeal Type Strains, Phase III: the genomes of soil and plant-associated and newly described type strains.</title>
        <authorList>
            <person name="Whitman W.B."/>
            <person name="Woyke T."/>
            <person name="Klenk H.P."/>
            <person name="Zhou Y."/>
            <person name="Lilburn T.G."/>
            <person name="Beck B.J."/>
            <person name="De Vos P."/>
            <person name="Vandamme P."/>
            <person name="Eisen J.A."/>
            <person name="Garrity G."/>
            <person name="Hugenholtz P."/>
            <person name="Kyrpides N.C."/>
        </authorList>
    </citation>
    <scope>NUCLEOTIDE SEQUENCE [LARGE SCALE GENOMIC DNA]</scope>
    <source>
        <strain evidence="11 12">CECT 7306</strain>
    </source>
</reference>
<dbReference type="Pfam" id="PF10502">
    <property type="entry name" value="Peptidase_S26"/>
    <property type="match status" value="1"/>
</dbReference>
<keyword evidence="8" id="KW-0812">Transmembrane</keyword>
<dbReference type="SUPFAM" id="SSF51306">
    <property type="entry name" value="LexA/Signal peptidase"/>
    <property type="match status" value="1"/>
</dbReference>
<organism evidence="11 12">
    <name type="scientific">Pseudokineococcus lusitanus</name>
    <dbReference type="NCBI Taxonomy" id="763993"/>
    <lineage>
        <taxon>Bacteria</taxon>
        <taxon>Bacillati</taxon>
        <taxon>Actinomycetota</taxon>
        <taxon>Actinomycetes</taxon>
        <taxon>Kineosporiales</taxon>
        <taxon>Kineosporiaceae</taxon>
        <taxon>Pseudokineococcus</taxon>
    </lineage>
</organism>
<dbReference type="GO" id="GO:0006465">
    <property type="term" value="P:signal peptide processing"/>
    <property type="evidence" value="ECO:0007669"/>
    <property type="project" value="InterPro"/>
</dbReference>
<sequence length="272" mass="29134">MTSAERYPDEHDDRDDVDPEDELDDEPRRGGPGAFLREVVVVVATALVLSLLIKTFLVQAFFIPSESMQPTLEVGDRVLVSRLTPGPFDLERGDVVVFTDPGGWLDTAPEPERTAVGAAVADVLSFVGVLPEDSGDHLIKRVVGLPGDTVSSDGVGPLLVNGEPVDEDYVYPGDLPSAEQFSVVVPEGRLWVMGDHRSDSLDSRAHQQLEGQGTVSVDEVVGRAVLLVWPLDRWNWLSEGEDAFRRVPAPTATDAPLTPPPATAAPSATGGP</sequence>
<keyword evidence="5 8" id="KW-0645">Protease</keyword>
<dbReference type="GO" id="GO:0009003">
    <property type="term" value="F:signal peptidase activity"/>
    <property type="evidence" value="ECO:0007669"/>
    <property type="project" value="UniProtKB-EC"/>
</dbReference>
<evidence type="ECO:0000256" key="1">
    <source>
        <dbReference type="ARBA" id="ARBA00000677"/>
    </source>
</evidence>
<evidence type="ECO:0000256" key="9">
    <source>
        <dbReference type="SAM" id="MobiDB-lite"/>
    </source>
</evidence>
<dbReference type="PROSITE" id="PS00761">
    <property type="entry name" value="SPASE_I_3"/>
    <property type="match status" value="1"/>
</dbReference>
<dbReference type="PRINTS" id="PR00727">
    <property type="entry name" value="LEADERPTASE"/>
</dbReference>
<gene>
    <name evidence="11" type="ORF">EDC03_1337</name>
</gene>
<feature type="active site" evidence="7">
    <location>
        <position position="67"/>
    </location>
</feature>
<dbReference type="InParanoid" id="A0A3N1HMI6"/>
<dbReference type="FunCoup" id="A0A3N1HMI6">
    <property type="interactions" value="122"/>
</dbReference>
<keyword evidence="6 8" id="KW-0378">Hydrolase</keyword>
<dbReference type="EC" id="3.4.21.89" evidence="4 8"/>
<evidence type="ECO:0000259" key="10">
    <source>
        <dbReference type="Pfam" id="PF10502"/>
    </source>
</evidence>
<evidence type="ECO:0000256" key="8">
    <source>
        <dbReference type="RuleBase" id="RU362042"/>
    </source>
</evidence>
<dbReference type="NCBIfam" id="TIGR02227">
    <property type="entry name" value="sigpep_I_bact"/>
    <property type="match status" value="1"/>
</dbReference>
<name>A0A3N1HMI6_9ACTN</name>
<dbReference type="PROSITE" id="PS00501">
    <property type="entry name" value="SPASE_I_1"/>
    <property type="match status" value="1"/>
</dbReference>
<protein>
    <recommendedName>
        <fullName evidence="4 8">Signal peptidase I</fullName>
        <ecNumber evidence="4 8">3.4.21.89</ecNumber>
    </recommendedName>
</protein>
<dbReference type="PANTHER" id="PTHR43390:SF1">
    <property type="entry name" value="CHLOROPLAST PROCESSING PEPTIDASE"/>
    <property type="match status" value="1"/>
</dbReference>
<feature type="region of interest" description="Disordered" evidence="9">
    <location>
        <begin position="1"/>
        <end position="30"/>
    </location>
</feature>
<feature type="transmembrane region" description="Helical" evidence="8">
    <location>
        <begin position="39"/>
        <end position="62"/>
    </location>
</feature>
<dbReference type="GO" id="GO:0004252">
    <property type="term" value="F:serine-type endopeptidase activity"/>
    <property type="evidence" value="ECO:0007669"/>
    <property type="project" value="InterPro"/>
</dbReference>
<comment type="subcellular location">
    <subcellularLocation>
        <location evidence="2">Cell membrane</location>
        <topology evidence="2">Single-pass type II membrane protein</topology>
    </subcellularLocation>
    <subcellularLocation>
        <location evidence="8">Membrane</location>
        <topology evidence="8">Single-pass type II membrane protein</topology>
    </subcellularLocation>
</comment>
<evidence type="ECO:0000256" key="4">
    <source>
        <dbReference type="ARBA" id="ARBA00013208"/>
    </source>
</evidence>
<dbReference type="InterPro" id="IPR000223">
    <property type="entry name" value="Pept_S26A_signal_pept_1"/>
</dbReference>
<comment type="similarity">
    <text evidence="3 8">Belongs to the peptidase S26 family.</text>
</comment>
<dbReference type="CDD" id="cd06530">
    <property type="entry name" value="S26_SPase_I"/>
    <property type="match status" value="1"/>
</dbReference>
<feature type="domain" description="Peptidase S26" evidence="10">
    <location>
        <begin position="37"/>
        <end position="229"/>
    </location>
</feature>
<dbReference type="EMBL" id="RJKN01000003">
    <property type="protein sequence ID" value="ROP43743.1"/>
    <property type="molecule type" value="Genomic_DNA"/>
</dbReference>
<evidence type="ECO:0000256" key="5">
    <source>
        <dbReference type="ARBA" id="ARBA00022670"/>
    </source>
</evidence>
<comment type="catalytic activity">
    <reaction evidence="1 8">
        <text>Cleavage of hydrophobic, N-terminal signal or leader sequences from secreted and periplasmic proteins.</text>
        <dbReference type="EC" id="3.4.21.89"/>
    </reaction>
</comment>
<evidence type="ECO:0000256" key="3">
    <source>
        <dbReference type="ARBA" id="ARBA00009370"/>
    </source>
</evidence>
<feature type="compositionally biased region" description="Acidic residues" evidence="9">
    <location>
        <begin position="12"/>
        <end position="25"/>
    </location>
</feature>